<evidence type="ECO:0000313" key="2">
    <source>
        <dbReference type="EMBL" id="EFO24517.1"/>
    </source>
</evidence>
<keyword evidence="1" id="KW-1133">Transmembrane helix</keyword>
<dbReference type="RefSeq" id="XP_003139551.1">
    <property type="nucleotide sequence ID" value="XM_003139503.1"/>
</dbReference>
<proteinExistence type="predicted"/>
<gene>
    <name evidence="2" type="ORF">LOAG_03966</name>
</gene>
<reference evidence="2" key="1">
    <citation type="submission" date="2012-04" db="EMBL/GenBank/DDBJ databases">
        <title>The Genome Sequence of Loa loa.</title>
        <authorList>
            <consortium name="The Broad Institute Genome Sequencing Platform"/>
            <consortium name="Broad Institute Genome Sequencing Center for Infectious Disease"/>
            <person name="Nutman T.B."/>
            <person name="Fink D.L."/>
            <person name="Russ C."/>
            <person name="Young S."/>
            <person name="Zeng Q."/>
            <person name="Gargeya S."/>
            <person name="Alvarado L."/>
            <person name="Berlin A."/>
            <person name="Chapman S.B."/>
            <person name="Chen Z."/>
            <person name="Freedman E."/>
            <person name="Gellesch M."/>
            <person name="Goldberg J."/>
            <person name="Griggs A."/>
            <person name="Gujja S."/>
            <person name="Heilman E.R."/>
            <person name="Heiman D."/>
            <person name="Howarth C."/>
            <person name="Mehta T."/>
            <person name="Neiman D."/>
            <person name="Pearson M."/>
            <person name="Roberts A."/>
            <person name="Saif S."/>
            <person name="Shea T."/>
            <person name="Shenoy N."/>
            <person name="Sisk P."/>
            <person name="Stolte C."/>
            <person name="Sykes S."/>
            <person name="White J."/>
            <person name="Yandava C."/>
            <person name="Haas B."/>
            <person name="Henn M.R."/>
            <person name="Nusbaum C."/>
            <person name="Birren B."/>
        </authorList>
    </citation>
    <scope>NUCLEOTIDE SEQUENCE [LARGE SCALE GENOMIC DNA]</scope>
</reference>
<keyword evidence="1" id="KW-0812">Transmembrane</keyword>
<dbReference type="AlphaFoldDB" id="A0A1S0U3N7"/>
<accession>A0A1S0U3N7</accession>
<dbReference type="KEGG" id="loa:LOAG_03966"/>
<protein>
    <submittedName>
        <fullName evidence="2">Uncharacterized protein</fullName>
    </submittedName>
</protein>
<sequence>MMKKREQGDSWQVSRKHVGYVRGSAALFDGICINKVNRSDRRAKQLLLHKRHLPLVKPYFTRKLSLVIAGCCCAAAILGIPCGARWHAPSVHDNLPGVVFSWRIVTLFC</sequence>
<keyword evidence="1" id="KW-0472">Membrane</keyword>
<dbReference type="GeneID" id="9941362"/>
<evidence type="ECO:0000256" key="1">
    <source>
        <dbReference type="SAM" id="Phobius"/>
    </source>
</evidence>
<name>A0A1S0U3N7_LOALO</name>
<feature type="transmembrane region" description="Helical" evidence="1">
    <location>
        <begin position="64"/>
        <end position="86"/>
    </location>
</feature>
<organism evidence="2">
    <name type="scientific">Loa loa</name>
    <name type="common">Eye worm</name>
    <name type="synonym">Filaria loa</name>
    <dbReference type="NCBI Taxonomy" id="7209"/>
    <lineage>
        <taxon>Eukaryota</taxon>
        <taxon>Metazoa</taxon>
        <taxon>Ecdysozoa</taxon>
        <taxon>Nematoda</taxon>
        <taxon>Chromadorea</taxon>
        <taxon>Rhabditida</taxon>
        <taxon>Spirurina</taxon>
        <taxon>Spiruromorpha</taxon>
        <taxon>Filarioidea</taxon>
        <taxon>Onchocercidae</taxon>
        <taxon>Loa</taxon>
    </lineage>
</organism>
<dbReference type="EMBL" id="JH712227">
    <property type="protein sequence ID" value="EFO24517.1"/>
    <property type="molecule type" value="Genomic_DNA"/>
</dbReference>
<dbReference type="CTD" id="9941362"/>
<dbReference type="InParanoid" id="A0A1S0U3N7"/>